<dbReference type="Proteomes" id="UP000238479">
    <property type="component" value="Chromosome 7"/>
</dbReference>
<accession>A0A2P6PGS3</accession>
<evidence type="ECO:0000313" key="1">
    <source>
        <dbReference type="EMBL" id="PRQ21136.1"/>
    </source>
</evidence>
<proteinExistence type="predicted"/>
<protein>
    <submittedName>
        <fullName evidence="1">Uncharacterized protein</fullName>
    </submittedName>
</protein>
<organism evidence="1 2">
    <name type="scientific">Rosa chinensis</name>
    <name type="common">China rose</name>
    <dbReference type="NCBI Taxonomy" id="74649"/>
    <lineage>
        <taxon>Eukaryota</taxon>
        <taxon>Viridiplantae</taxon>
        <taxon>Streptophyta</taxon>
        <taxon>Embryophyta</taxon>
        <taxon>Tracheophyta</taxon>
        <taxon>Spermatophyta</taxon>
        <taxon>Magnoliopsida</taxon>
        <taxon>eudicotyledons</taxon>
        <taxon>Gunneridae</taxon>
        <taxon>Pentapetalae</taxon>
        <taxon>rosids</taxon>
        <taxon>fabids</taxon>
        <taxon>Rosales</taxon>
        <taxon>Rosaceae</taxon>
        <taxon>Rosoideae</taxon>
        <taxon>Rosoideae incertae sedis</taxon>
        <taxon>Rosa</taxon>
    </lineage>
</organism>
<dbReference type="AlphaFoldDB" id="A0A2P6PGS3"/>
<dbReference type="Gramene" id="PRQ21136">
    <property type="protein sequence ID" value="PRQ21136"/>
    <property type="gene ID" value="RchiOBHm_Chr7g0235861"/>
</dbReference>
<comment type="caution">
    <text evidence="1">The sequence shown here is derived from an EMBL/GenBank/DDBJ whole genome shotgun (WGS) entry which is preliminary data.</text>
</comment>
<reference evidence="1 2" key="1">
    <citation type="journal article" date="2018" name="Nat. Genet.">
        <title>The Rosa genome provides new insights in the design of modern roses.</title>
        <authorList>
            <person name="Bendahmane M."/>
        </authorList>
    </citation>
    <scope>NUCLEOTIDE SEQUENCE [LARGE SCALE GENOMIC DNA]</scope>
    <source>
        <strain evidence="2">cv. Old Blush</strain>
    </source>
</reference>
<sequence>MYEAKFTALATDSTILHYQTRLSTKVDLLGFGRKLLEKYLNITSWRL</sequence>
<gene>
    <name evidence="1" type="ORF">RchiOBHm_Chr7g0235861</name>
</gene>
<evidence type="ECO:0000313" key="2">
    <source>
        <dbReference type="Proteomes" id="UP000238479"/>
    </source>
</evidence>
<dbReference type="EMBL" id="PDCK01000045">
    <property type="protein sequence ID" value="PRQ21136.1"/>
    <property type="molecule type" value="Genomic_DNA"/>
</dbReference>
<name>A0A2P6PGS3_ROSCH</name>
<keyword evidence="2" id="KW-1185">Reference proteome</keyword>